<protein>
    <submittedName>
        <fullName evidence="2">Nephrin</fullName>
    </submittedName>
</protein>
<evidence type="ECO:0000313" key="2">
    <source>
        <dbReference type="WBParaSite" id="RSKR_0000828400.1"/>
    </source>
</evidence>
<evidence type="ECO:0000313" key="1">
    <source>
        <dbReference type="Proteomes" id="UP000095286"/>
    </source>
</evidence>
<reference evidence="2" key="1">
    <citation type="submission" date="2016-11" db="UniProtKB">
        <authorList>
            <consortium name="WormBaseParasite"/>
        </authorList>
    </citation>
    <scope>IDENTIFICATION</scope>
    <source>
        <strain evidence="2">KR3021</strain>
    </source>
</reference>
<sequence length="1337" mass="149328">MKLSNLNPCLHQRTLVLILCLLPFVYCAKTIIQDYPQNVSALIGSDILFKCSAIPDSNFDYTQIQWKDSSNYLLGTQNPNPLPGHEGRYSYIRSSKDELNLQIRKLSLSDDGTFECQLVRAGHHPQKASANVEVLVPPSDVFFVNYASGTTLDIREGTNLNITCASTGAKPKTDMRWYVNGQSFRNEEVQDWDINHINKTISTFSSIVWRPSREDNYKLITCEGKQIETGVSKRVNVTVNVLYPVEQPTIIFRSNSGDKNSVRSGDKISLLCIVKSGNPKPIVTWYSNNGKIDSEYEYNESSKETQSVYTFTAQAMDNEAVYECRASNGIGHEYSSQKIELAVMFKPQKVELLGKPAIKPGEVLPLQCISRKSNPPATISWQVNNRIVESDSLVSGDLMGNSQGTVSNISLSYKDAISNNGEVLVKCFAKNSMGTTEAHQLIRILSPPNRPEIFGVSDHHFYEGEYLNMTCEARGGNPLAVISWYRGVEKINATQNTISGDLSQSLLVLKLDRTMNKRPIRCEAENEALDSPLETHKSMKIVYSPKHVSIRVADSSRNYVRAGEASHLICTSRISNPAPHIIWEISERDKGQPVVKHGEYISRNESDFGDWNVENRLTFTPTEDMNGGIIQCIASHSTWREPVSSKFTLNVYYPPKMSYYQNKVSLSFKESEEFRENLTIFANPPVSSWLWKKGGVPFVNKVGSVYAHGASLGSQSLTKKDSGVYTLTASNVVGSANTSVILTVQYPAKITHISSPIYATNGDNVVFECEAEGEPRTDDMIKWYRDGKVVETAMREQRRAVLRLNASDTSDGKYTCAADNGIGAEHKQDAFLLVKKSPKIIRDYGSNKAAADIASDAKIVCKATAVPFAYFTWHIEGIRALNENSTKYSFYDFQVGYSTFQSILYISHVEEADYKRKIKCIVRNQMGEDIVDITLGPLTVPDMPQQITLLNATNDSLSVGWTPGFNGGSEQIFQVRYKNTLSTESFTLNTSDSFIVFDNLPPSQGYNFQIRAINRHDGVSDFSSTKLFHTLAADGAPKNVSSFSMSITAIPQEVILLIVFLVMVCLFINCILICRYKRNDAKKKIEEKTKIMRNLQSNDGGIGGGGIQKYGTMTPCTLRRPMLDTSNMNTDIMQDLASEDENSVRTMIEIPQNASNYIHVAQPNYGDEQVLIQYDADGAGYADIIRRTSPAILSHFPQQQHHQYESDFDASGRYPRGMTPSYTPIDVYGKYNKQPDSNMPSDSYRDLSSAFESPNHSMRAYQQQTTLPYDMNTYRSQGSSAVDEYQSYQYNGGTLNNNNSRRYITRSPQVLSTFTQPLTAVNSVMGANYSVSDGDLV</sequence>
<accession>A0AC35U7U6</accession>
<dbReference type="Proteomes" id="UP000095286">
    <property type="component" value="Unplaced"/>
</dbReference>
<proteinExistence type="predicted"/>
<dbReference type="WBParaSite" id="RSKR_0000828400.1">
    <property type="protein sequence ID" value="RSKR_0000828400.1"/>
    <property type="gene ID" value="RSKR_0000828400"/>
</dbReference>
<name>A0AC35U7U6_9BILA</name>
<organism evidence="1 2">
    <name type="scientific">Rhabditophanes sp. KR3021</name>
    <dbReference type="NCBI Taxonomy" id="114890"/>
    <lineage>
        <taxon>Eukaryota</taxon>
        <taxon>Metazoa</taxon>
        <taxon>Ecdysozoa</taxon>
        <taxon>Nematoda</taxon>
        <taxon>Chromadorea</taxon>
        <taxon>Rhabditida</taxon>
        <taxon>Tylenchina</taxon>
        <taxon>Panagrolaimomorpha</taxon>
        <taxon>Strongyloidoidea</taxon>
        <taxon>Alloionematidae</taxon>
        <taxon>Rhabditophanes</taxon>
    </lineage>
</organism>